<evidence type="ECO:0000256" key="2">
    <source>
        <dbReference type="ARBA" id="ARBA00022801"/>
    </source>
</evidence>
<dbReference type="InterPro" id="IPR000212">
    <property type="entry name" value="DNA_helicase_UvrD/REP"/>
</dbReference>
<name>A0ABY8WIP8_9ACTN</name>
<dbReference type="SUPFAM" id="SSF52540">
    <property type="entry name" value="P-loop containing nucleoside triphosphate hydrolases"/>
    <property type="match status" value="1"/>
</dbReference>
<keyword evidence="4 5" id="KW-0067">ATP-binding</keyword>
<keyword evidence="8" id="KW-1185">Reference proteome</keyword>
<keyword evidence="2 5" id="KW-0378">Hydrolase</keyword>
<dbReference type="InterPro" id="IPR027417">
    <property type="entry name" value="P-loop_NTPase"/>
</dbReference>
<dbReference type="PROSITE" id="PS51198">
    <property type="entry name" value="UVRD_HELICASE_ATP_BIND"/>
    <property type="match status" value="1"/>
</dbReference>
<evidence type="ECO:0000256" key="5">
    <source>
        <dbReference type="PROSITE-ProRule" id="PRU00560"/>
    </source>
</evidence>
<keyword evidence="1 5" id="KW-0547">Nucleotide-binding</keyword>
<accession>A0ABY8WIP8</accession>
<dbReference type="PANTHER" id="PTHR11070">
    <property type="entry name" value="UVRD / RECB / PCRA DNA HELICASE FAMILY MEMBER"/>
    <property type="match status" value="1"/>
</dbReference>
<dbReference type="EMBL" id="CP126980">
    <property type="protein sequence ID" value="WIM96762.1"/>
    <property type="molecule type" value="Genomic_DNA"/>
</dbReference>
<reference evidence="7 8" key="1">
    <citation type="submission" date="2023-06" db="EMBL/GenBank/DDBJ databases">
        <authorList>
            <person name="Yushchuk O."/>
            <person name="Binda E."/>
            <person name="Ruckert-Reed C."/>
            <person name="Fedorenko V."/>
            <person name="Kalinowski J."/>
            <person name="Marinelli F."/>
        </authorList>
    </citation>
    <scope>NUCLEOTIDE SEQUENCE [LARGE SCALE GENOMIC DNA]</scope>
    <source>
        <strain evidence="7 8">NRRL 3884</strain>
    </source>
</reference>
<evidence type="ECO:0000256" key="4">
    <source>
        <dbReference type="ARBA" id="ARBA00022840"/>
    </source>
</evidence>
<evidence type="ECO:0000313" key="8">
    <source>
        <dbReference type="Proteomes" id="UP001240150"/>
    </source>
</evidence>
<dbReference type="Proteomes" id="UP001240150">
    <property type="component" value="Chromosome"/>
</dbReference>
<evidence type="ECO:0000256" key="1">
    <source>
        <dbReference type="ARBA" id="ARBA00022741"/>
    </source>
</evidence>
<dbReference type="PANTHER" id="PTHR11070:SF45">
    <property type="entry name" value="DNA 3'-5' HELICASE"/>
    <property type="match status" value="1"/>
</dbReference>
<gene>
    <name evidence="7" type="ORF">ACTOB_000224</name>
</gene>
<feature type="binding site" evidence="5">
    <location>
        <begin position="193"/>
        <end position="200"/>
    </location>
    <ligand>
        <name>ATP</name>
        <dbReference type="ChEBI" id="CHEBI:30616"/>
    </ligand>
</feature>
<evidence type="ECO:0000259" key="6">
    <source>
        <dbReference type="PROSITE" id="PS51198"/>
    </source>
</evidence>
<dbReference type="RefSeq" id="WP_284918059.1">
    <property type="nucleotide sequence ID" value="NZ_CP126980.1"/>
</dbReference>
<proteinExistence type="predicted"/>
<sequence>MSASDLDVELTAERTHLSESRAALRRMRGRAEALFSTGDKVAGDAYTAEQLGRHMARRVKELADDPDTPLFFGRLDIEEVAYHVGRRHVTDDAGEPMVLDWRAPLSRAFYRASVRDPQGVATRRRFGFVKGELTSFEDEHLDRGEELGTSSRILTAEIERPRVGPMRDIVATIQPEQDELVRAELADSICVQGAPGTGKTAVGLHRAAFLLYLHRERLRRSGVLIVGPNTAFLSYISAVLPTLGEVEVQQSTLDDLVGRVPVKAVDSPAAALVKHDARMAEVLSGLLWSRIAAPTQPIMVSDGSYRWRIDTEPLRRIVDEARREGLPYATGRERVRARVVGLLQRQSEYRTGNSPSESWLRKMSKIPQVTEFLEACWPAVTPESLVAGLLTDPSAAGELLTEPEQDAIRWVKPPKTAKSAKWTAGDLLLLDEAAGLLERENSFGHVVIDEAQDLSAMQARAIARRSEHGSITLLGDLAQGTAPWAATDWRDILAHLGKPDAAVVPLTVGFRVPEAVVTLANRLLPALGVQVPEAVSLRRDGDLVIVPVADPADLDARTLAEVTAALEHEGSVAVIAADTAVERIRGHLTAAGIAHATPDDVDAEARVTVVPATVVKGLEYDHVVVHEPADIVAAEPRGLNRLYVVLTRAVTRLSVMHAKPLPEPLNIG</sequence>
<dbReference type="InterPro" id="IPR014016">
    <property type="entry name" value="UvrD-like_ATP-bd"/>
</dbReference>
<feature type="domain" description="UvrD-like helicase ATP-binding" evidence="6">
    <location>
        <begin position="172"/>
        <end position="513"/>
    </location>
</feature>
<evidence type="ECO:0000313" key="7">
    <source>
        <dbReference type="EMBL" id="WIM96762.1"/>
    </source>
</evidence>
<keyword evidence="3 5" id="KW-0347">Helicase</keyword>
<evidence type="ECO:0000256" key="3">
    <source>
        <dbReference type="ARBA" id="ARBA00022806"/>
    </source>
</evidence>
<dbReference type="Gene3D" id="3.40.50.300">
    <property type="entry name" value="P-loop containing nucleotide triphosphate hydrolases"/>
    <property type="match status" value="2"/>
</dbReference>
<protein>
    <submittedName>
        <fullName evidence="7">AAA family ATPase</fullName>
    </submittedName>
</protein>
<organism evidence="7 8">
    <name type="scientific">Actinoplanes oblitus</name>
    <dbReference type="NCBI Taxonomy" id="3040509"/>
    <lineage>
        <taxon>Bacteria</taxon>
        <taxon>Bacillati</taxon>
        <taxon>Actinomycetota</taxon>
        <taxon>Actinomycetes</taxon>
        <taxon>Micromonosporales</taxon>
        <taxon>Micromonosporaceae</taxon>
        <taxon>Actinoplanes</taxon>
    </lineage>
</organism>